<dbReference type="AlphaFoldDB" id="A0A3S5B4L1"/>
<gene>
    <name evidence="1" type="ORF">PXEA_LOCUS33632</name>
</gene>
<name>A0A3S5B4L1_9PLAT</name>
<keyword evidence="2" id="KW-1185">Reference proteome</keyword>
<dbReference type="EMBL" id="CAAALY010263997">
    <property type="protein sequence ID" value="VEL40192.1"/>
    <property type="molecule type" value="Genomic_DNA"/>
</dbReference>
<organism evidence="1 2">
    <name type="scientific">Protopolystoma xenopodis</name>
    <dbReference type="NCBI Taxonomy" id="117903"/>
    <lineage>
        <taxon>Eukaryota</taxon>
        <taxon>Metazoa</taxon>
        <taxon>Spiralia</taxon>
        <taxon>Lophotrochozoa</taxon>
        <taxon>Platyhelminthes</taxon>
        <taxon>Monogenea</taxon>
        <taxon>Polyopisthocotylea</taxon>
        <taxon>Polystomatidea</taxon>
        <taxon>Polystomatidae</taxon>
        <taxon>Protopolystoma</taxon>
    </lineage>
</organism>
<evidence type="ECO:0000313" key="2">
    <source>
        <dbReference type="Proteomes" id="UP000784294"/>
    </source>
</evidence>
<accession>A0A3S5B4L1</accession>
<proteinExistence type="predicted"/>
<comment type="caution">
    <text evidence="1">The sequence shown here is derived from an EMBL/GenBank/DDBJ whole genome shotgun (WGS) entry which is preliminary data.</text>
</comment>
<dbReference type="Proteomes" id="UP000784294">
    <property type="component" value="Unassembled WGS sequence"/>
</dbReference>
<reference evidence="1" key="1">
    <citation type="submission" date="2018-11" db="EMBL/GenBank/DDBJ databases">
        <authorList>
            <consortium name="Pathogen Informatics"/>
        </authorList>
    </citation>
    <scope>NUCLEOTIDE SEQUENCE</scope>
</reference>
<evidence type="ECO:0000313" key="1">
    <source>
        <dbReference type="EMBL" id="VEL40192.1"/>
    </source>
</evidence>
<protein>
    <submittedName>
        <fullName evidence="1">Uncharacterized protein</fullName>
    </submittedName>
</protein>
<sequence length="91" mass="9928">MEGIFPQPGTSPVDASFSPTQFAQHTKVEHSDFNQLDVCAHPVVCLLTSYPKSSTRPSDWLIQPPQREDEILETDGILSGSFASPKSVARA</sequence>